<proteinExistence type="predicted"/>
<sequence length="114" mass="12762">MNELPLPDYAAAHHRLALPVLNAEGNPISGAWGLIHFESDQEISESMITLSLLYPGTFKTAFFIFSNDQESLILIPFDQAKRIRQSADAEYMGRHAYHLQEVTYHAGILYSPAA</sequence>
<dbReference type="Proteomes" id="UP001501410">
    <property type="component" value="Unassembled WGS sequence"/>
</dbReference>
<comment type="caution">
    <text evidence="1">The sequence shown here is derived from an EMBL/GenBank/DDBJ whole genome shotgun (WGS) entry which is preliminary data.</text>
</comment>
<keyword evidence="2" id="KW-1185">Reference proteome</keyword>
<gene>
    <name evidence="1" type="ORF">GCM10023092_27140</name>
</gene>
<dbReference type="RefSeq" id="WP_344828293.1">
    <property type="nucleotide sequence ID" value="NZ_BAABEZ010000024.1"/>
</dbReference>
<organism evidence="1 2">
    <name type="scientific">Rurimicrobium arvi</name>
    <dbReference type="NCBI Taxonomy" id="2049916"/>
    <lineage>
        <taxon>Bacteria</taxon>
        <taxon>Pseudomonadati</taxon>
        <taxon>Bacteroidota</taxon>
        <taxon>Chitinophagia</taxon>
        <taxon>Chitinophagales</taxon>
        <taxon>Chitinophagaceae</taxon>
        <taxon>Rurimicrobium</taxon>
    </lineage>
</organism>
<name>A0ABP8MZ69_9BACT</name>
<evidence type="ECO:0000313" key="1">
    <source>
        <dbReference type="EMBL" id="GAA4458596.1"/>
    </source>
</evidence>
<reference evidence="2" key="1">
    <citation type="journal article" date="2019" name="Int. J. Syst. Evol. Microbiol.">
        <title>The Global Catalogue of Microorganisms (GCM) 10K type strain sequencing project: providing services to taxonomists for standard genome sequencing and annotation.</title>
        <authorList>
            <consortium name="The Broad Institute Genomics Platform"/>
            <consortium name="The Broad Institute Genome Sequencing Center for Infectious Disease"/>
            <person name="Wu L."/>
            <person name="Ma J."/>
        </authorList>
    </citation>
    <scope>NUCLEOTIDE SEQUENCE [LARGE SCALE GENOMIC DNA]</scope>
    <source>
        <strain evidence="2">JCM 31921</strain>
    </source>
</reference>
<accession>A0ABP8MZ69</accession>
<protein>
    <submittedName>
        <fullName evidence="1">Uncharacterized protein</fullName>
    </submittedName>
</protein>
<dbReference type="EMBL" id="BAABEZ010000024">
    <property type="protein sequence ID" value="GAA4458596.1"/>
    <property type="molecule type" value="Genomic_DNA"/>
</dbReference>
<evidence type="ECO:0000313" key="2">
    <source>
        <dbReference type="Proteomes" id="UP001501410"/>
    </source>
</evidence>